<dbReference type="InterPro" id="IPR036388">
    <property type="entry name" value="WH-like_DNA-bd_sf"/>
</dbReference>
<dbReference type="Pfam" id="PF12802">
    <property type="entry name" value="MarR_2"/>
    <property type="match status" value="1"/>
</dbReference>
<dbReference type="PANTHER" id="PTHR42756:SF1">
    <property type="entry name" value="TRANSCRIPTIONAL REPRESSOR OF EMRAB OPERON"/>
    <property type="match status" value="1"/>
</dbReference>
<evidence type="ECO:0000259" key="4">
    <source>
        <dbReference type="PROSITE" id="PS50995"/>
    </source>
</evidence>
<gene>
    <name evidence="5" type="ORF">UFOPK2373_00462</name>
</gene>
<keyword evidence="1" id="KW-0805">Transcription regulation</keyword>
<dbReference type="PANTHER" id="PTHR42756">
    <property type="entry name" value="TRANSCRIPTIONAL REGULATOR, MARR"/>
    <property type="match status" value="1"/>
</dbReference>
<dbReference type="PROSITE" id="PS50995">
    <property type="entry name" value="HTH_MARR_2"/>
    <property type="match status" value="1"/>
</dbReference>
<keyword evidence="2" id="KW-0238">DNA-binding</keyword>
<evidence type="ECO:0000256" key="3">
    <source>
        <dbReference type="ARBA" id="ARBA00023163"/>
    </source>
</evidence>
<dbReference type="Gene3D" id="1.10.10.10">
    <property type="entry name" value="Winged helix-like DNA-binding domain superfamily/Winged helix DNA-binding domain"/>
    <property type="match status" value="1"/>
</dbReference>
<dbReference type="GO" id="GO:0003700">
    <property type="term" value="F:DNA-binding transcription factor activity"/>
    <property type="evidence" value="ECO:0007669"/>
    <property type="project" value="InterPro"/>
</dbReference>
<sequence>MRDKEGRISPPEKIRRVFEGEVEALNKVPKNKRGPLGAAVTLRLGHLFSRWLERNIDTNWSGSAPQLMLIAVLVRHKTLTMGEAAELLDVTPRAITRLVDSLEKEELVTRQVSPHDKRVYLISVTAKTEALAKQMMPKHEKKMSDLFSVFSDSELLEYLRLSAKLAERLKKDLKSDD</sequence>
<evidence type="ECO:0000313" key="5">
    <source>
        <dbReference type="EMBL" id="CAB4684652.1"/>
    </source>
</evidence>
<dbReference type="PRINTS" id="PR00598">
    <property type="entry name" value="HTHMARR"/>
</dbReference>
<dbReference type="EMBL" id="CAEZXL010000059">
    <property type="protein sequence ID" value="CAB4684652.1"/>
    <property type="molecule type" value="Genomic_DNA"/>
</dbReference>
<organism evidence="5">
    <name type="scientific">freshwater metagenome</name>
    <dbReference type="NCBI Taxonomy" id="449393"/>
    <lineage>
        <taxon>unclassified sequences</taxon>
        <taxon>metagenomes</taxon>
        <taxon>ecological metagenomes</taxon>
    </lineage>
</organism>
<name>A0A6J6NEK5_9ZZZZ</name>
<proteinExistence type="predicted"/>
<protein>
    <submittedName>
        <fullName evidence="5">Unannotated protein</fullName>
    </submittedName>
</protein>
<dbReference type="InterPro" id="IPR036390">
    <property type="entry name" value="WH_DNA-bd_sf"/>
</dbReference>
<accession>A0A6J6NEK5</accession>
<keyword evidence="3" id="KW-0804">Transcription</keyword>
<dbReference type="InterPro" id="IPR000835">
    <property type="entry name" value="HTH_MarR-typ"/>
</dbReference>
<dbReference type="GO" id="GO:0003677">
    <property type="term" value="F:DNA binding"/>
    <property type="evidence" value="ECO:0007669"/>
    <property type="project" value="UniProtKB-KW"/>
</dbReference>
<evidence type="ECO:0000256" key="1">
    <source>
        <dbReference type="ARBA" id="ARBA00023015"/>
    </source>
</evidence>
<dbReference type="SMART" id="SM00347">
    <property type="entry name" value="HTH_MARR"/>
    <property type="match status" value="1"/>
</dbReference>
<feature type="domain" description="HTH marR-type" evidence="4">
    <location>
        <begin position="38"/>
        <end position="167"/>
    </location>
</feature>
<dbReference type="AlphaFoldDB" id="A0A6J6NEK5"/>
<evidence type="ECO:0000256" key="2">
    <source>
        <dbReference type="ARBA" id="ARBA00023125"/>
    </source>
</evidence>
<reference evidence="5" key="1">
    <citation type="submission" date="2020-05" db="EMBL/GenBank/DDBJ databases">
        <authorList>
            <person name="Chiriac C."/>
            <person name="Salcher M."/>
            <person name="Ghai R."/>
            <person name="Kavagutti S V."/>
        </authorList>
    </citation>
    <scope>NUCLEOTIDE SEQUENCE</scope>
</reference>
<dbReference type="SUPFAM" id="SSF46785">
    <property type="entry name" value="Winged helix' DNA-binding domain"/>
    <property type="match status" value="1"/>
</dbReference>